<name>A0A9W9AB01_9AGAR</name>
<comment type="caution">
    <text evidence="1">The sequence shown here is derived from an EMBL/GenBank/DDBJ whole genome shotgun (WGS) entry which is preliminary data.</text>
</comment>
<sequence length="151" mass="17220">MASREERNYRNTEAVLASLPNIETARLGLRLGLCYPNAPWAVDPDKGGLYYLNVATLPLDAAVKVQFFLRAISSPTRCLRSNQMEILVRCDERELNKILRSIVTFLERIGTRNLNAKIESQAKELCNQLAQLFKVELKSFSINENALEMFR</sequence>
<reference evidence="1" key="1">
    <citation type="submission" date="2022-08" db="EMBL/GenBank/DDBJ databases">
        <authorList>
            <consortium name="DOE Joint Genome Institute"/>
            <person name="Min B."/>
            <person name="Riley R."/>
            <person name="Sierra-Patev S."/>
            <person name="Naranjo-Ortiz M."/>
            <person name="Looney B."/>
            <person name="Konkel Z."/>
            <person name="Slot J.C."/>
            <person name="Sakamoto Y."/>
            <person name="Steenwyk J.L."/>
            <person name="Rokas A."/>
            <person name="Carro J."/>
            <person name="Camarero S."/>
            <person name="Ferreira P."/>
            <person name="Molpeceres G."/>
            <person name="Ruiz-Duenas F.J."/>
            <person name="Serrano A."/>
            <person name="Henrissat B."/>
            <person name="Drula E."/>
            <person name="Hughes K.W."/>
            <person name="Mata J.L."/>
            <person name="Ishikawa N.K."/>
            <person name="Vargas-Isla R."/>
            <person name="Ushijima S."/>
            <person name="Smith C.A."/>
            <person name="Ahrendt S."/>
            <person name="Andreopoulos W."/>
            <person name="He G."/>
            <person name="Labutti K."/>
            <person name="Lipzen A."/>
            <person name="Ng V."/>
            <person name="Sandor L."/>
            <person name="Barry K."/>
            <person name="Martinez A.T."/>
            <person name="Xiao Y."/>
            <person name="Gibbons J.G."/>
            <person name="Terashima K."/>
            <person name="Hibbett D.S."/>
            <person name="Grigoriev I.V."/>
        </authorList>
    </citation>
    <scope>NUCLEOTIDE SEQUENCE</scope>
    <source>
        <strain evidence="1">Sp2 HRB7682 ss15</strain>
    </source>
</reference>
<gene>
    <name evidence="1" type="ORF">C8J55DRAFT_560996</name>
</gene>
<evidence type="ECO:0000313" key="1">
    <source>
        <dbReference type="EMBL" id="KAJ4478647.1"/>
    </source>
</evidence>
<proteinExistence type="predicted"/>
<protein>
    <submittedName>
        <fullName evidence="1">Uncharacterized protein</fullName>
    </submittedName>
</protein>
<dbReference type="AlphaFoldDB" id="A0A9W9AB01"/>
<accession>A0A9W9AB01</accession>
<reference evidence="1" key="2">
    <citation type="journal article" date="2023" name="Proc. Natl. Acad. Sci. U.S.A.">
        <title>A global phylogenomic analysis of the shiitake genus Lentinula.</title>
        <authorList>
            <person name="Sierra-Patev S."/>
            <person name="Min B."/>
            <person name="Naranjo-Ortiz M."/>
            <person name="Looney B."/>
            <person name="Konkel Z."/>
            <person name="Slot J.C."/>
            <person name="Sakamoto Y."/>
            <person name="Steenwyk J.L."/>
            <person name="Rokas A."/>
            <person name="Carro J."/>
            <person name="Camarero S."/>
            <person name="Ferreira P."/>
            <person name="Molpeceres G."/>
            <person name="Ruiz-Duenas F.J."/>
            <person name="Serrano A."/>
            <person name="Henrissat B."/>
            <person name="Drula E."/>
            <person name="Hughes K.W."/>
            <person name="Mata J.L."/>
            <person name="Ishikawa N.K."/>
            <person name="Vargas-Isla R."/>
            <person name="Ushijima S."/>
            <person name="Smith C.A."/>
            <person name="Donoghue J."/>
            <person name="Ahrendt S."/>
            <person name="Andreopoulos W."/>
            <person name="He G."/>
            <person name="LaButti K."/>
            <person name="Lipzen A."/>
            <person name="Ng V."/>
            <person name="Riley R."/>
            <person name="Sandor L."/>
            <person name="Barry K."/>
            <person name="Martinez A.T."/>
            <person name="Xiao Y."/>
            <person name="Gibbons J.G."/>
            <person name="Terashima K."/>
            <person name="Grigoriev I.V."/>
            <person name="Hibbett D."/>
        </authorList>
    </citation>
    <scope>NUCLEOTIDE SEQUENCE</scope>
    <source>
        <strain evidence="1">Sp2 HRB7682 ss15</strain>
    </source>
</reference>
<dbReference type="Proteomes" id="UP001150238">
    <property type="component" value="Unassembled WGS sequence"/>
</dbReference>
<organism evidence="1 2">
    <name type="scientific">Lentinula lateritia</name>
    <dbReference type="NCBI Taxonomy" id="40482"/>
    <lineage>
        <taxon>Eukaryota</taxon>
        <taxon>Fungi</taxon>
        <taxon>Dikarya</taxon>
        <taxon>Basidiomycota</taxon>
        <taxon>Agaricomycotina</taxon>
        <taxon>Agaricomycetes</taxon>
        <taxon>Agaricomycetidae</taxon>
        <taxon>Agaricales</taxon>
        <taxon>Marasmiineae</taxon>
        <taxon>Omphalotaceae</taxon>
        <taxon>Lentinula</taxon>
    </lineage>
</organism>
<dbReference type="EMBL" id="JANVFS010000017">
    <property type="protein sequence ID" value="KAJ4478647.1"/>
    <property type="molecule type" value="Genomic_DNA"/>
</dbReference>
<evidence type="ECO:0000313" key="2">
    <source>
        <dbReference type="Proteomes" id="UP001150238"/>
    </source>
</evidence>